<feature type="transmembrane region" description="Helical" evidence="9">
    <location>
        <begin position="136"/>
        <end position="161"/>
    </location>
</feature>
<comment type="similarity">
    <text evidence="8">Belongs to the binding-protein-dependent transport system permease family. LivHM subfamily.</text>
</comment>
<evidence type="ECO:0000256" key="9">
    <source>
        <dbReference type="SAM" id="Phobius"/>
    </source>
</evidence>
<evidence type="ECO:0000256" key="6">
    <source>
        <dbReference type="ARBA" id="ARBA00022989"/>
    </source>
</evidence>
<dbReference type="InterPro" id="IPR052157">
    <property type="entry name" value="BCAA_transport_permease"/>
</dbReference>
<evidence type="ECO:0000313" key="11">
    <source>
        <dbReference type="Proteomes" id="UP001597402"/>
    </source>
</evidence>
<dbReference type="PANTHER" id="PTHR11795:SF445">
    <property type="entry name" value="AMINO ACID ABC TRANSPORTER PERMEASE PROTEIN"/>
    <property type="match status" value="1"/>
</dbReference>
<evidence type="ECO:0000256" key="5">
    <source>
        <dbReference type="ARBA" id="ARBA00022970"/>
    </source>
</evidence>
<evidence type="ECO:0000256" key="8">
    <source>
        <dbReference type="ARBA" id="ARBA00037998"/>
    </source>
</evidence>
<evidence type="ECO:0000256" key="3">
    <source>
        <dbReference type="ARBA" id="ARBA00022475"/>
    </source>
</evidence>
<evidence type="ECO:0000256" key="2">
    <source>
        <dbReference type="ARBA" id="ARBA00022448"/>
    </source>
</evidence>
<dbReference type="PANTHER" id="PTHR11795">
    <property type="entry name" value="BRANCHED-CHAIN AMINO ACID TRANSPORT SYSTEM PERMEASE PROTEIN LIVH"/>
    <property type="match status" value="1"/>
</dbReference>
<evidence type="ECO:0000313" key="10">
    <source>
        <dbReference type="EMBL" id="MFD2090747.1"/>
    </source>
</evidence>
<organism evidence="10 11">
    <name type="scientific">Blastococcus deserti</name>
    <dbReference type="NCBI Taxonomy" id="2259033"/>
    <lineage>
        <taxon>Bacteria</taxon>
        <taxon>Bacillati</taxon>
        <taxon>Actinomycetota</taxon>
        <taxon>Actinomycetes</taxon>
        <taxon>Geodermatophilales</taxon>
        <taxon>Geodermatophilaceae</taxon>
        <taxon>Blastococcus</taxon>
    </lineage>
</organism>
<dbReference type="RefSeq" id="WP_376872099.1">
    <property type="nucleotide sequence ID" value="NZ_JBHUHP010000002.1"/>
</dbReference>
<dbReference type="Pfam" id="PF02653">
    <property type="entry name" value="BPD_transp_2"/>
    <property type="match status" value="1"/>
</dbReference>
<name>A0ABW4X6P0_9ACTN</name>
<keyword evidence="7 9" id="KW-0472">Membrane</keyword>
<sequence>MDLFVQLLLNGLVAGSLYALVAVGFALIFAATRHFHIAHAAVFAAGGYFAYFLADLLPVGSAIAAAVLLSVVLGVLLVVFLYRPLERRGGAGFVLFLVSLGALIVIDNIFTVGLGARPARLDAGGWFSTTVDIGRWSLIAGQVALIVVAFVLFGGLVTLLARTRMGKLVQAFSGNPEFVQIVGRKPQVVLVVVYALGSLLAAVAGVYVAADTGMQPGLGETFFIVSVMAVIIGGIGSITGAFVAAMLLGLLENILLLVMGAEWTLAAIFVLFLVLITVSPEGLAKINLRRARASA</sequence>
<protein>
    <submittedName>
        <fullName evidence="10">Branched-chain amino acid ABC transporter permease</fullName>
    </submittedName>
</protein>
<keyword evidence="2" id="KW-0813">Transport</keyword>
<keyword evidence="4 9" id="KW-0812">Transmembrane</keyword>
<dbReference type="InterPro" id="IPR001851">
    <property type="entry name" value="ABC_transp_permease"/>
</dbReference>
<evidence type="ECO:0000256" key="1">
    <source>
        <dbReference type="ARBA" id="ARBA00004651"/>
    </source>
</evidence>
<reference evidence="11" key="1">
    <citation type="journal article" date="2019" name="Int. J. Syst. Evol. Microbiol.">
        <title>The Global Catalogue of Microorganisms (GCM) 10K type strain sequencing project: providing services to taxonomists for standard genome sequencing and annotation.</title>
        <authorList>
            <consortium name="The Broad Institute Genomics Platform"/>
            <consortium name="The Broad Institute Genome Sequencing Center for Infectious Disease"/>
            <person name="Wu L."/>
            <person name="Ma J."/>
        </authorList>
    </citation>
    <scope>NUCLEOTIDE SEQUENCE [LARGE SCALE GENOMIC DNA]</scope>
    <source>
        <strain evidence="11">JCM 3338</strain>
    </source>
</reference>
<keyword evidence="3" id="KW-1003">Cell membrane</keyword>
<accession>A0ABW4X6P0</accession>
<evidence type="ECO:0000256" key="7">
    <source>
        <dbReference type="ARBA" id="ARBA00023136"/>
    </source>
</evidence>
<feature type="transmembrane region" description="Helical" evidence="9">
    <location>
        <begin position="94"/>
        <end position="116"/>
    </location>
</feature>
<evidence type="ECO:0000256" key="4">
    <source>
        <dbReference type="ARBA" id="ARBA00022692"/>
    </source>
</evidence>
<feature type="transmembrane region" description="Helical" evidence="9">
    <location>
        <begin position="37"/>
        <end position="54"/>
    </location>
</feature>
<feature type="transmembrane region" description="Helical" evidence="9">
    <location>
        <begin position="60"/>
        <end position="82"/>
    </location>
</feature>
<feature type="transmembrane region" description="Helical" evidence="9">
    <location>
        <begin position="188"/>
        <end position="210"/>
    </location>
</feature>
<keyword evidence="11" id="KW-1185">Reference proteome</keyword>
<proteinExistence type="inferred from homology"/>
<dbReference type="CDD" id="cd06582">
    <property type="entry name" value="TM_PBP1_LivH_like"/>
    <property type="match status" value="1"/>
</dbReference>
<feature type="transmembrane region" description="Helical" evidence="9">
    <location>
        <begin position="254"/>
        <end position="278"/>
    </location>
</feature>
<dbReference type="Proteomes" id="UP001597402">
    <property type="component" value="Unassembled WGS sequence"/>
</dbReference>
<comment type="subcellular location">
    <subcellularLocation>
        <location evidence="1">Cell membrane</location>
        <topology evidence="1">Multi-pass membrane protein</topology>
    </subcellularLocation>
</comment>
<dbReference type="EMBL" id="JBHUHP010000002">
    <property type="protein sequence ID" value="MFD2090747.1"/>
    <property type="molecule type" value="Genomic_DNA"/>
</dbReference>
<gene>
    <name evidence="10" type="ORF">ACFSHS_04095</name>
</gene>
<feature type="transmembrane region" description="Helical" evidence="9">
    <location>
        <begin position="12"/>
        <end position="30"/>
    </location>
</feature>
<feature type="transmembrane region" description="Helical" evidence="9">
    <location>
        <begin position="222"/>
        <end position="247"/>
    </location>
</feature>
<keyword evidence="6 9" id="KW-1133">Transmembrane helix</keyword>
<keyword evidence="5" id="KW-0029">Amino-acid transport</keyword>
<comment type="caution">
    <text evidence="10">The sequence shown here is derived from an EMBL/GenBank/DDBJ whole genome shotgun (WGS) entry which is preliminary data.</text>
</comment>